<accession>A0ABR2R1C6</accession>
<keyword evidence="3" id="KW-1185">Reference proteome</keyword>
<feature type="region of interest" description="Disordered" evidence="1">
    <location>
        <begin position="1"/>
        <end position="25"/>
    </location>
</feature>
<dbReference type="EMBL" id="JBBPBN010000028">
    <property type="protein sequence ID" value="KAK9006561.1"/>
    <property type="molecule type" value="Genomic_DNA"/>
</dbReference>
<comment type="caution">
    <text evidence="2">The sequence shown here is derived from an EMBL/GenBank/DDBJ whole genome shotgun (WGS) entry which is preliminary data.</text>
</comment>
<protein>
    <submittedName>
        <fullName evidence="2">Uncharacterized protein</fullName>
    </submittedName>
</protein>
<name>A0ABR2R1C6_9ROSI</name>
<sequence>MTTRTPEPGNKIEKTTVTPGGPNSKEEKIVVTVSHLLSHLDNLNVMSSTLMGLLLNSIQVIARTLLESKQTTPHLYLSLGSISKLCVH</sequence>
<gene>
    <name evidence="2" type="ORF">V6N11_018898</name>
</gene>
<organism evidence="2 3">
    <name type="scientific">Hibiscus sabdariffa</name>
    <name type="common">roselle</name>
    <dbReference type="NCBI Taxonomy" id="183260"/>
    <lineage>
        <taxon>Eukaryota</taxon>
        <taxon>Viridiplantae</taxon>
        <taxon>Streptophyta</taxon>
        <taxon>Embryophyta</taxon>
        <taxon>Tracheophyta</taxon>
        <taxon>Spermatophyta</taxon>
        <taxon>Magnoliopsida</taxon>
        <taxon>eudicotyledons</taxon>
        <taxon>Gunneridae</taxon>
        <taxon>Pentapetalae</taxon>
        <taxon>rosids</taxon>
        <taxon>malvids</taxon>
        <taxon>Malvales</taxon>
        <taxon>Malvaceae</taxon>
        <taxon>Malvoideae</taxon>
        <taxon>Hibiscus</taxon>
    </lineage>
</organism>
<dbReference type="Proteomes" id="UP001396334">
    <property type="component" value="Unassembled WGS sequence"/>
</dbReference>
<reference evidence="2 3" key="1">
    <citation type="journal article" date="2024" name="G3 (Bethesda)">
        <title>Genome assembly of Hibiscus sabdariffa L. provides insights into metabolisms of medicinal natural products.</title>
        <authorList>
            <person name="Kim T."/>
        </authorList>
    </citation>
    <scope>NUCLEOTIDE SEQUENCE [LARGE SCALE GENOMIC DNA]</scope>
    <source>
        <strain evidence="2">TK-2024</strain>
        <tissue evidence="2">Old leaves</tissue>
    </source>
</reference>
<proteinExistence type="predicted"/>
<evidence type="ECO:0000256" key="1">
    <source>
        <dbReference type="SAM" id="MobiDB-lite"/>
    </source>
</evidence>
<evidence type="ECO:0000313" key="3">
    <source>
        <dbReference type="Proteomes" id="UP001396334"/>
    </source>
</evidence>
<evidence type="ECO:0000313" key="2">
    <source>
        <dbReference type="EMBL" id="KAK9006561.1"/>
    </source>
</evidence>